<dbReference type="Proteomes" id="UP001215280">
    <property type="component" value="Unassembled WGS sequence"/>
</dbReference>
<feature type="coiled-coil region" evidence="1">
    <location>
        <begin position="2"/>
        <end position="29"/>
    </location>
</feature>
<protein>
    <recommendedName>
        <fullName evidence="4">F-box domain-containing protein</fullName>
    </recommendedName>
</protein>
<comment type="caution">
    <text evidence="2">The sequence shown here is derived from an EMBL/GenBank/DDBJ whole genome shotgun (WGS) entry which is preliminary data.</text>
</comment>
<proteinExistence type="predicted"/>
<evidence type="ECO:0000313" key="2">
    <source>
        <dbReference type="EMBL" id="KAJ7745203.1"/>
    </source>
</evidence>
<feature type="non-terminal residue" evidence="2">
    <location>
        <position position="88"/>
    </location>
</feature>
<reference evidence="2" key="1">
    <citation type="submission" date="2023-03" db="EMBL/GenBank/DDBJ databases">
        <title>Massive genome expansion in bonnet fungi (Mycena s.s.) driven by repeated elements and novel gene families across ecological guilds.</title>
        <authorList>
            <consortium name="Lawrence Berkeley National Laboratory"/>
            <person name="Harder C.B."/>
            <person name="Miyauchi S."/>
            <person name="Viragh M."/>
            <person name="Kuo A."/>
            <person name="Thoen E."/>
            <person name="Andreopoulos B."/>
            <person name="Lu D."/>
            <person name="Skrede I."/>
            <person name="Drula E."/>
            <person name="Henrissat B."/>
            <person name="Morin E."/>
            <person name="Kohler A."/>
            <person name="Barry K."/>
            <person name="LaButti K."/>
            <person name="Morin E."/>
            <person name="Salamov A."/>
            <person name="Lipzen A."/>
            <person name="Mereny Z."/>
            <person name="Hegedus B."/>
            <person name="Baldrian P."/>
            <person name="Stursova M."/>
            <person name="Weitz H."/>
            <person name="Taylor A."/>
            <person name="Grigoriev I.V."/>
            <person name="Nagy L.G."/>
            <person name="Martin F."/>
            <person name="Kauserud H."/>
        </authorList>
    </citation>
    <scope>NUCLEOTIDE SEQUENCE</scope>
    <source>
        <strain evidence="2">CBHHK188m</strain>
    </source>
</reference>
<keyword evidence="1" id="KW-0175">Coiled coil</keyword>
<evidence type="ECO:0000256" key="1">
    <source>
        <dbReference type="SAM" id="Coils"/>
    </source>
</evidence>
<gene>
    <name evidence="2" type="ORF">DFH07DRAFT_702208</name>
</gene>
<dbReference type="AlphaFoldDB" id="A0AAD7N4H3"/>
<organism evidence="2 3">
    <name type="scientific">Mycena maculata</name>
    <dbReference type="NCBI Taxonomy" id="230809"/>
    <lineage>
        <taxon>Eukaryota</taxon>
        <taxon>Fungi</taxon>
        <taxon>Dikarya</taxon>
        <taxon>Basidiomycota</taxon>
        <taxon>Agaricomycotina</taxon>
        <taxon>Agaricomycetes</taxon>
        <taxon>Agaricomycetidae</taxon>
        <taxon>Agaricales</taxon>
        <taxon>Marasmiineae</taxon>
        <taxon>Mycenaceae</taxon>
        <taxon>Mycena</taxon>
    </lineage>
</organism>
<sequence length="88" mass="9748">RIEELSLAIARQREVLKDLENQKSVVQGDLNAILDPMARLPAEISSDIMLCCLPTGTIPYPDPQAAPMIFLNICRSWSNIALSTPALW</sequence>
<dbReference type="EMBL" id="JARJLG010000104">
    <property type="protein sequence ID" value="KAJ7745203.1"/>
    <property type="molecule type" value="Genomic_DNA"/>
</dbReference>
<accession>A0AAD7N4H3</accession>
<evidence type="ECO:0000313" key="3">
    <source>
        <dbReference type="Proteomes" id="UP001215280"/>
    </source>
</evidence>
<name>A0AAD7N4H3_9AGAR</name>
<evidence type="ECO:0008006" key="4">
    <source>
        <dbReference type="Google" id="ProtNLM"/>
    </source>
</evidence>
<keyword evidence="3" id="KW-1185">Reference proteome</keyword>
<feature type="non-terminal residue" evidence="2">
    <location>
        <position position="1"/>
    </location>
</feature>